<reference evidence="1 2" key="1">
    <citation type="submission" date="2023-01" db="EMBL/GenBank/DDBJ databases">
        <title>Analysis of 21 Apiospora genomes using comparative genomics revels a genus with tremendous synthesis potential of carbohydrate active enzymes and secondary metabolites.</title>
        <authorList>
            <person name="Sorensen T."/>
        </authorList>
    </citation>
    <scope>NUCLEOTIDE SEQUENCE [LARGE SCALE GENOMIC DNA]</scope>
    <source>
        <strain evidence="1 2">CBS 135458</strain>
    </source>
</reference>
<dbReference type="GeneID" id="92095459"/>
<accession>A0ABR1TRR2</accession>
<comment type="caution">
    <text evidence="1">The sequence shown here is derived from an EMBL/GenBank/DDBJ whole genome shotgun (WGS) entry which is preliminary data.</text>
</comment>
<evidence type="ECO:0000313" key="2">
    <source>
        <dbReference type="Proteomes" id="UP001480595"/>
    </source>
</evidence>
<dbReference type="RefSeq" id="XP_066711506.1">
    <property type="nucleotide sequence ID" value="XM_066862396.1"/>
</dbReference>
<keyword evidence="2" id="KW-1185">Reference proteome</keyword>
<organism evidence="1 2">
    <name type="scientific">Apiospora phragmitis</name>
    <dbReference type="NCBI Taxonomy" id="2905665"/>
    <lineage>
        <taxon>Eukaryota</taxon>
        <taxon>Fungi</taxon>
        <taxon>Dikarya</taxon>
        <taxon>Ascomycota</taxon>
        <taxon>Pezizomycotina</taxon>
        <taxon>Sordariomycetes</taxon>
        <taxon>Xylariomycetidae</taxon>
        <taxon>Amphisphaeriales</taxon>
        <taxon>Apiosporaceae</taxon>
        <taxon>Apiospora</taxon>
    </lineage>
</organism>
<dbReference type="EMBL" id="JAQQWL010000011">
    <property type="protein sequence ID" value="KAK8049257.1"/>
    <property type="molecule type" value="Genomic_DNA"/>
</dbReference>
<protein>
    <submittedName>
        <fullName evidence="1">Uncharacterized protein</fullName>
    </submittedName>
</protein>
<dbReference type="Proteomes" id="UP001480595">
    <property type="component" value="Unassembled WGS sequence"/>
</dbReference>
<name>A0ABR1TRR2_9PEZI</name>
<sequence>MATATAMEMAFMGRSHGSFGVGTQNVFAIEVVVCTPDADEGASPSWVVSGVGIGTGARVLVGEDFEGSDGAVPTGDVLELTKPDSTDATCAFELDEPLASEFTPFVAECCFTGMTFSVTGAVGGGWLLVPA</sequence>
<proteinExistence type="predicted"/>
<evidence type="ECO:0000313" key="1">
    <source>
        <dbReference type="EMBL" id="KAK8049257.1"/>
    </source>
</evidence>
<gene>
    <name evidence="1" type="ORF">PG994_010987</name>
</gene>